<dbReference type="PANTHER" id="PTHR21838">
    <property type="entry name" value="COILED-COIL DOMAIN-CONTAINING PROTEIN 137"/>
    <property type="match status" value="1"/>
</dbReference>
<dbReference type="InterPro" id="IPR026680">
    <property type="entry name" value="CCDC137"/>
</dbReference>
<dbReference type="AlphaFoldDB" id="A0A2R5LII5"/>
<evidence type="ECO:0000256" key="1">
    <source>
        <dbReference type="SAM" id="MobiDB-lite"/>
    </source>
</evidence>
<feature type="region of interest" description="Disordered" evidence="1">
    <location>
        <begin position="1"/>
        <end position="49"/>
    </location>
</feature>
<dbReference type="GO" id="GO:0005634">
    <property type="term" value="C:nucleus"/>
    <property type="evidence" value="ECO:0007669"/>
    <property type="project" value="TreeGrafter"/>
</dbReference>
<dbReference type="GeneID" id="135391569"/>
<dbReference type="KEGG" id="oti:135391569"/>
<feature type="compositionally biased region" description="Basic and acidic residues" evidence="1">
    <location>
        <begin position="24"/>
        <end position="42"/>
    </location>
</feature>
<reference evidence="2" key="1">
    <citation type="submission" date="2018-03" db="EMBL/GenBank/DDBJ databases">
        <title>The relapsing fever spirochete Borrelia turicatae persists in the highly oxidative environment of its soft-bodied tick vector.</title>
        <authorList>
            <person name="Bourret T.J."/>
            <person name="Boyle W.K."/>
            <person name="Valenzuela J.G."/>
            <person name="Oliveira F."/>
            <person name="Lopez J.E."/>
        </authorList>
    </citation>
    <scope>NUCLEOTIDE SEQUENCE</scope>
    <source>
        <strain evidence="2">Kansas strain/isolate</strain>
        <tissue evidence="2">Salivary glands</tissue>
    </source>
</reference>
<feature type="compositionally biased region" description="Basic residues" evidence="1">
    <location>
        <begin position="155"/>
        <end position="173"/>
    </location>
</feature>
<protein>
    <submittedName>
        <fullName evidence="2">Putative coiled-coil domain-containing protein</fullName>
    </submittedName>
</protein>
<name>A0A2R5LII5_9ACAR</name>
<accession>A0A2R5LII5</accession>
<feature type="region of interest" description="Disordered" evidence="1">
    <location>
        <begin position="142"/>
        <end position="178"/>
    </location>
</feature>
<evidence type="ECO:0000313" key="2">
    <source>
        <dbReference type="EMBL" id="MBY09353.1"/>
    </source>
</evidence>
<dbReference type="PANTHER" id="PTHR21838:SF2">
    <property type="entry name" value="COILED-COIL DOMAIN-CONTAINING PROTEIN 137"/>
    <property type="match status" value="1"/>
</dbReference>
<sequence>MGRRIPKSTRHKKLKSVDPLFKGTVKEDRRANRPPKSLEQEVPRSFTELFGPKQNAVKVALRKKRKPNNQIEVRQCKKEVEQPGMTRPLKPLPDVVQQQRYETDRQFIQRINSFATKAFGEAAIEQKFDVDIRHDSTGKVVVNAQGSDPDYGSRKREKRRAREKRLREKKRKIPTPSEFAHLKDGVAFGEVVHEPPQFSGAHKEQKTQKELLLKKLLETPASRDLTVKRKMLQPGDRRLLEAERQRVISAYRQTKKKSLK</sequence>
<dbReference type="EMBL" id="GGLE01005227">
    <property type="protein sequence ID" value="MBY09353.1"/>
    <property type="molecule type" value="Transcribed_RNA"/>
</dbReference>
<feature type="compositionally biased region" description="Basic residues" evidence="1">
    <location>
        <begin position="1"/>
        <end position="14"/>
    </location>
</feature>
<dbReference type="RefSeq" id="XP_064477933.1">
    <property type="nucleotide sequence ID" value="XM_064621863.1"/>
</dbReference>
<proteinExistence type="predicted"/>
<organism evidence="2">
    <name type="scientific">Ornithodoros turicata</name>
    <dbReference type="NCBI Taxonomy" id="34597"/>
    <lineage>
        <taxon>Eukaryota</taxon>
        <taxon>Metazoa</taxon>
        <taxon>Ecdysozoa</taxon>
        <taxon>Arthropoda</taxon>
        <taxon>Chelicerata</taxon>
        <taxon>Arachnida</taxon>
        <taxon>Acari</taxon>
        <taxon>Parasitiformes</taxon>
        <taxon>Ixodida</taxon>
        <taxon>Ixodoidea</taxon>
        <taxon>Argasidae</taxon>
        <taxon>Ornithodorinae</taxon>
        <taxon>Ornithodoros</taxon>
    </lineage>
</organism>